<evidence type="ECO:0000256" key="8">
    <source>
        <dbReference type="ARBA" id="ARBA00022679"/>
    </source>
</evidence>
<evidence type="ECO:0000256" key="14">
    <source>
        <dbReference type="ARBA" id="ARBA00032575"/>
    </source>
</evidence>
<comment type="pathway">
    <text evidence="3">Sphingolipid metabolism.</text>
</comment>
<keyword evidence="10 15" id="KW-1133">Transmembrane helix</keyword>
<feature type="signal peptide" evidence="16">
    <location>
        <begin position="1"/>
        <end position="16"/>
    </location>
</feature>
<evidence type="ECO:0000256" key="12">
    <source>
        <dbReference type="ARBA" id="ARBA00031017"/>
    </source>
</evidence>
<comment type="subcellular location">
    <subcellularLocation>
        <location evidence="1">Membrane</location>
        <topology evidence="1">Multi-pass membrane protein</topology>
    </subcellularLocation>
</comment>
<dbReference type="Pfam" id="PF13506">
    <property type="entry name" value="Glyco_transf_21"/>
    <property type="match status" value="1"/>
</dbReference>
<dbReference type="AlphaFoldDB" id="A0A1E4TQH6"/>
<feature type="transmembrane region" description="Helical" evidence="15">
    <location>
        <begin position="399"/>
        <end position="421"/>
    </location>
</feature>
<gene>
    <name evidence="17" type="ORF">PACTADRAFT_51751</name>
</gene>
<evidence type="ECO:0000256" key="13">
    <source>
        <dbReference type="ARBA" id="ARBA00031543"/>
    </source>
</evidence>
<evidence type="ECO:0000256" key="1">
    <source>
        <dbReference type="ARBA" id="ARBA00004141"/>
    </source>
</evidence>
<comment type="pathway">
    <text evidence="2">Lipid metabolism; sphingolipid metabolism.</text>
</comment>
<dbReference type="InterPro" id="IPR025993">
    <property type="entry name" value="Ceramide_glucosylTrfase"/>
</dbReference>
<evidence type="ECO:0000256" key="6">
    <source>
        <dbReference type="ARBA" id="ARBA00019988"/>
    </source>
</evidence>
<evidence type="ECO:0000256" key="16">
    <source>
        <dbReference type="SAM" id="SignalP"/>
    </source>
</evidence>
<dbReference type="OrthoDB" id="1483400at2759"/>
<dbReference type="GO" id="GO:0016020">
    <property type="term" value="C:membrane"/>
    <property type="evidence" value="ECO:0007669"/>
    <property type="project" value="UniProtKB-SubCell"/>
</dbReference>
<keyword evidence="18" id="KW-1185">Reference proteome</keyword>
<dbReference type="Gene3D" id="3.90.550.10">
    <property type="entry name" value="Spore Coat Polysaccharide Biosynthesis Protein SpsA, Chain A"/>
    <property type="match status" value="1"/>
</dbReference>
<keyword evidence="16" id="KW-0732">Signal</keyword>
<feature type="chain" id="PRO_5009163318" description="Ceramide glucosyltransferase" evidence="16">
    <location>
        <begin position="17"/>
        <end position="503"/>
    </location>
</feature>
<evidence type="ECO:0000313" key="17">
    <source>
        <dbReference type="EMBL" id="ODV94016.1"/>
    </source>
</evidence>
<organism evidence="17 18">
    <name type="scientific">Pachysolen tannophilus NRRL Y-2460</name>
    <dbReference type="NCBI Taxonomy" id="669874"/>
    <lineage>
        <taxon>Eukaryota</taxon>
        <taxon>Fungi</taxon>
        <taxon>Dikarya</taxon>
        <taxon>Ascomycota</taxon>
        <taxon>Saccharomycotina</taxon>
        <taxon>Pichiomycetes</taxon>
        <taxon>Pachysolenaceae</taxon>
        <taxon>Pachysolen</taxon>
    </lineage>
</organism>
<dbReference type="GO" id="GO:0006679">
    <property type="term" value="P:glucosylceramide biosynthetic process"/>
    <property type="evidence" value="ECO:0007669"/>
    <property type="project" value="TreeGrafter"/>
</dbReference>
<dbReference type="Proteomes" id="UP000094236">
    <property type="component" value="Unassembled WGS sequence"/>
</dbReference>
<keyword evidence="8" id="KW-0808">Transferase</keyword>
<keyword evidence="11 15" id="KW-0472">Membrane</keyword>
<dbReference type="STRING" id="669874.A0A1E4TQH6"/>
<evidence type="ECO:0000256" key="2">
    <source>
        <dbReference type="ARBA" id="ARBA00004760"/>
    </source>
</evidence>
<evidence type="ECO:0000313" key="18">
    <source>
        <dbReference type="Proteomes" id="UP000094236"/>
    </source>
</evidence>
<dbReference type="UniPathway" id="UPA00222"/>
<evidence type="ECO:0000256" key="5">
    <source>
        <dbReference type="ARBA" id="ARBA00012699"/>
    </source>
</evidence>
<dbReference type="PANTHER" id="PTHR12726:SF0">
    <property type="entry name" value="CERAMIDE GLUCOSYLTRANSFERASE"/>
    <property type="match status" value="1"/>
</dbReference>
<dbReference type="EC" id="2.4.1.80" evidence="5"/>
<feature type="transmembrane region" description="Helical" evidence="15">
    <location>
        <begin position="38"/>
        <end position="66"/>
    </location>
</feature>
<dbReference type="InterPro" id="IPR029044">
    <property type="entry name" value="Nucleotide-diphossugar_trans"/>
</dbReference>
<evidence type="ECO:0000256" key="9">
    <source>
        <dbReference type="ARBA" id="ARBA00022692"/>
    </source>
</evidence>
<dbReference type="SUPFAM" id="SSF53448">
    <property type="entry name" value="Nucleotide-diphospho-sugar transferases"/>
    <property type="match status" value="1"/>
</dbReference>
<dbReference type="EMBL" id="KV454017">
    <property type="protein sequence ID" value="ODV94016.1"/>
    <property type="molecule type" value="Genomic_DNA"/>
</dbReference>
<keyword evidence="9 15" id="KW-0812">Transmembrane</keyword>
<protein>
    <recommendedName>
        <fullName evidence="6">Ceramide glucosyltransferase</fullName>
        <ecNumber evidence="5">2.4.1.80</ecNumber>
    </recommendedName>
    <alternativeName>
        <fullName evidence="13">Glucosylceramide synthase</fullName>
    </alternativeName>
    <alternativeName>
        <fullName evidence="14">UDP-glucose ceramide glucosyltransferase</fullName>
    </alternativeName>
    <alternativeName>
        <fullName evidence="12">UDP-glucose:N-acylsphingosine D-glucosyltransferase</fullName>
    </alternativeName>
</protein>
<name>A0A1E4TQH6_PACTA</name>
<proteinExistence type="inferred from homology"/>
<dbReference type="PANTHER" id="PTHR12726">
    <property type="entry name" value="CERAMIDE GLUCOSYLTRANSFERASE"/>
    <property type="match status" value="1"/>
</dbReference>
<evidence type="ECO:0000256" key="7">
    <source>
        <dbReference type="ARBA" id="ARBA00022676"/>
    </source>
</evidence>
<dbReference type="GO" id="GO:0008120">
    <property type="term" value="F:ceramide glucosyltransferase activity"/>
    <property type="evidence" value="ECO:0007669"/>
    <property type="project" value="UniProtKB-EC"/>
</dbReference>
<feature type="transmembrane region" description="Helical" evidence="15">
    <location>
        <begin position="372"/>
        <end position="393"/>
    </location>
</feature>
<accession>A0A1E4TQH6</accession>
<evidence type="ECO:0000256" key="10">
    <source>
        <dbReference type="ARBA" id="ARBA00022989"/>
    </source>
</evidence>
<sequence>MYFIVTLLLLCAIVYSALPYGTNLENLFFDSNHDLQNFITYIAIFFLIWYIVVLVLAINGVGEILWKFSRIRKFNSSIFEERRDYDDFFEGVTILRPLKGVDPKMEECLESCFLQKYPTDKFEIIFCIADENDPSIPIVKNLQLKYPNVNSKIALGKEHYGPNPKINNLAKGYHDAKFDILWVLDSNVWVSSGCLQRAVRALIESTDNGRKTSRPVKLVHHLPLACSVESKLSSLGAKCDEMFLTTAHSKFYVSLNKVSIRPCVNGKSNFYRRSDLDYAVMKIGKGFNPSTDGKSGNTAKDASYYSSLKGHNGIKLFARYIGEDNMIAIALWDYCNGRTGMTGDVVIQPLGGINSLIDYCHRRIRWLRVRRYMVLMATLLEPSTECFLSGLFGTFAISVIFFNSLFINKIFILHVLIWLCCDRIQYTVEFDYAAADQACTSKQELPGFILNLTKHKDLKEWIPLWILRETLALPIWIAAMMGHVIEWRGSSFKINADLSAEEL</sequence>
<keyword evidence="7" id="KW-0328">Glycosyltransferase</keyword>
<evidence type="ECO:0000256" key="15">
    <source>
        <dbReference type="SAM" id="Phobius"/>
    </source>
</evidence>
<evidence type="ECO:0000256" key="4">
    <source>
        <dbReference type="ARBA" id="ARBA00006739"/>
    </source>
</evidence>
<reference evidence="18" key="1">
    <citation type="submission" date="2016-05" db="EMBL/GenBank/DDBJ databases">
        <title>Comparative genomics of biotechnologically important yeasts.</title>
        <authorList>
            <consortium name="DOE Joint Genome Institute"/>
            <person name="Riley R."/>
            <person name="Haridas S."/>
            <person name="Wolfe K.H."/>
            <person name="Lopes M.R."/>
            <person name="Hittinger C.T."/>
            <person name="Goker M."/>
            <person name="Salamov A."/>
            <person name="Wisecaver J."/>
            <person name="Long T.M."/>
            <person name="Aerts A.L."/>
            <person name="Barry K."/>
            <person name="Choi C."/>
            <person name="Clum A."/>
            <person name="Coughlan A.Y."/>
            <person name="Deshpande S."/>
            <person name="Douglass A.P."/>
            <person name="Hanson S.J."/>
            <person name="Klenk H.-P."/>
            <person name="Labutti K."/>
            <person name="Lapidus A."/>
            <person name="Lindquist E."/>
            <person name="Lipzen A."/>
            <person name="Meier-Kolthoff J.P."/>
            <person name="Ohm R.A."/>
            <person name="Otillar R.P."/>
            <person name="Pangilinan J."/>
            <person name="Peng Y."/>
            <person name="Rokas A."/>
            <person name="Rosa C.A."/>
            <person name="Scheuner C."/>
            <person name="Sibirny A.A."/>
            <person name="Slot J.C."/>
            <person name="Stielow J.B."/>
            <person name="Sun H."/>
            <person name="Kurtzman C.P."/>
            <person name="Blackwell M."/>
            <person name="Grigoriev I.V."/>
            <person name="Jeffries T.W."/>
        </authorList>
    </citation>
    <scope>NUCLEOTIDE SEQUENCE [LARGE SCALE GENOMIC DNA]</scope>
    <source>
        <strain evidence="18">NRRL Y-2460</strain>
    </source>
</reference>
<evidence type="ECO:0000256" key="11">
    <source>
        <dbReference type="ARBA" id="ARBA00023136"/>
    </source>
</evidence>
<evidence type="ECO:0000256" key="3">
    <source>
        <dbReference type="ARBA" id="ARBA00004991"/>
    </source>
</evidence>
<comment type="similarity">
    <text evidence="4">Belongs to the glycosyltransferase 2 family.</text>
</comment>